<dbReference type="Pfam" id="PF01079">
    <property type="entry name" value="Hint"/>
    <property type="match status" value="1"/>
</dbReference>
<dbReference type="SMART" id="SM00306">
    <property type="entry name" value="HintN"/>
    <property type="match status" value="1"/>
</dbReference>
<dbReference type="SUPFAM" id="SSF52540">
    <property type="entry name" value="P-loop containing nucleoside triphosphate hydrolases"/>
    <property type="match status" value="1"/>
</dbReference>
<accession>A0ABM4BLV6</accession>
<dbReference type="GeneID" id="105843976"/>
<dbReference type="Gene3D" id="2.170.16.10">
    <property type="entry name" value="Hedgehog/Intein (Hint) domain"/>
    <property type="match status" value="1"/>
</dbReference>
<reference evidence="6" key="1">
    <citation type="submission" date="2025-08" db="UniProtKB">
        <authorList>
            <consortium name="RefSeq"/>
        </authorList>
    </citation>
    <scope>IDENTIFICATION</scope>
</reference>
<dbReference type="SUPFAM" id="SSF51294">
    <property type="entry name" value="Hedgehog/intein (Hint) domain"/>
    <property type="match status" value="1"/>
</dbReference>
<dbReference type="PANTHER" id="PTHR11889:SF31">
    <property type="entry name" value="PROTEIN HEDGEHOG"/>
    <property type="match status" value="1"/>
</dbReference>
<evidence type="ECO:0000313" key="5">
    <source>
        <dbReference type="Proteomes" id="UP001652625"/>
    </source>
</evidence>
<name>A0ABM4BLV6_HYDVU</name>
<keyword evidence="2" id="KW-0863">Zinc-finger</keyword>
<feature type="domain" description="A20-type" evidence="4">
    <location>
        <begin position="10"/>
        <end position="45"/>
    </location>
</feature>
<dbReference type="InterPro" id="IPR006073">
    <property type="entry name" value="GTP-bd"/>
</dbReference>
<dbReference type="InterPro" id="IPR001767">
    <property type="entry name" value="Hedgehog_Hint"/>
</dbReference>
<dbReference type="InterPro" id="IPR006141">
    <property type="entry name" value="Intein_N"/>
</dbReference>
<gene>
    <name evidence="6" type="primary">LOC105843976</name>
</gene>
<dbReference type="Pfam" id="PF01926">
    <property type="entry name" value="MMR_HSR1"/>
    <property type="match status" value="1"/>
</dbReference>
<keyword evidence="5" id="KW-1185">Reference proteome</keyword>
<protein>
    <submittedName>
        <fullName evidence="6">Uncharacterized protein LOC105843976 isoform X3</fullName>
    </submittedName>
</protein>
<evidence type="ECO:0000313" key="6">
    <source>
        <dbReference type="RefSeq" id="XP_065650044.1"/>
    </source>
</evidence>
<sequence>MDSNMNRSLENTSVKCLTKDCDFYGLSENNCYCSICFKSLSKVKSTTICDVQCDTKYVASSNSDFISYVQKQHLTPMPITIERMVSEARQLGFTDNHRYGHIKDLSPRQKLLTYMFQSFDASRSPFKTTCMIFGQSGVGKSSFINHLIGRDLLKTNCVTSETKDIKEIVLTMKEPSLNVSNLQLTFVDTPGYFDDKGAKQDKINYKALKVYKRNCLNDCYPNLIFIVIQGCDNRFLNGPLKTFLQKLKKLDIVCSSYPNVICLFTYATVFLNDCKENIEKKKEMLIKLCEEMLNVIVTVAYIENDYKNLKTQGDWTVLPDGTLQPINVFDCAKKLMKGNQPEEKKYIDPLGIKTLASFFKASSSGYTIKIKVSYVSNGISNDLMSQPYSANPEISGEICVGKGYDVIYDKIKEFSIFEFKESEEHEQSVNKAFVISSYENESSFFFGADSKFNIAQRLNALGLGDKVEAKFLLSKKVDLNDSSTQSKLSYLREIRTHKLCIPDTTKLKLSKFFKEAVVTTDFPTCFVASDPNVTEFFRKFFEKWGHYVVTSAYLGGSIEFKKTLRNQIKQDLVEAQLKCSLYLLEHGFQKSVDCGKILDVNLSLTDVELSWIGGVSTQQLSNLKSIETIDSSNAFKNWKASLPSKPSVLKTKMKLQSIADFVSSIDKRKGETCQTAFEHLLGMSKTRRSFIRSINNIANVPDTRNSAAIDAEPDNNTCFSGNGKIIVMKSYPEIKLIKDINVGDKVLSFETKTKKFIYSTVYMLAHKNETKKTNFLKISCKSGNSVTLSPKHLVYTDSYKVKHADQIKIGDGIWTTCANDLKTMNLCKVDTIEITESVGFYAPLTMSGNIIVDGILSSCYANVMDVSLPGFGRVSGQFIAHFGTAPLRIACLVFRKKFQINKEMPKYIVTLNRFGTKAGLVYRP</sequence>
<dbReference type="InterPro" id="IPR020864">
    <property type="entry name" value="MACPF"/>
</dbReference>
<dbReference type="RefSeq" id="XP_065650044.1">
    <property type="nucleotide sequence ID" value="XM_065793972.1"/>
</dbReference>
<dbReference type="InterPro" id="IPR002653">
    <property type="entry name" value="Znf_A20"/>
</dbReference>
<dbReference type="CDD" id="cd00081">
    <property type="entry name" value="Hint"/>
    <property type="match status" value="1"/>
</dbReference>
<evidence type="ECO:0000256" key="1">
    <source>
        <dbReference type="ARBA" id="ARBA00022723"/>
    </source>
</evidence>
<dbReference type="Gene3D" id="3.40.50.300">
    <property type="entry name" value="P-loop containing nucleotide triphosphate hydrolases"/>
    <property type="match status" value="1"/>
</dbReference>
<dbReference type="InterPro" id="IPR027417">
    <property type="entry name" value="P-loop_NTPase"/>
</dbReference>
<proteinExistence type="predicted"/>
<dbReference type="Proteomes" id="UP001652625">
    <property type="component" value="Chromosome 03"/>
</dbReference>
<keyword evidence="3" id="KW-0862">Zinc</keyword>
<dbReference type="InterPro" id="IPR050387">
    <property type="entry name" value="Hedgehog_Signaling"/>
</dbReference>
<evidence type="ECO:0000259" key="4">
    <source>
        <dbReference type="PROSITE" id="PS51036"/>
    </source>
</evidence>
<dbReference type="PANTHER" id="PTHR11889">
    <property type="entry name" value="HEDGEHOG"/>
    <property type="match status" value="1"/>
</dbReference>
<evidence type="ECO:0000256" key="2">
    <source>
        <dbReference type="ARBA" id="ARBA00022771"/>
    </source>
</evidence>
<organism evidence="5 6">
    <name type="scientific">Hydra vulgaris</name>
    <name type="common">Hydra</name>
    <name type="synonym">Hydra attenuata</name>
    <dbReference type="NCBI Taxonomy" id="6087"/>
    <lineage>
        <taxon>Eukaryota</taxon>
        <taxon>Metazoa</taxon>
        <taxon>Cnidaria</taxon>
        <taxon>Hydrozoa</taxon>
        <taxon>Hydroidolina</taxon>
        <taxon>Anthoathecata</taxon>
        <taxon>Aplanulata</taxon>
        <taxon>Hydridae</taxon>
        <taxon>Hydra</taxon>
    </lineage>
</organism>
<dbReference type="Pfam" id="PF01823">
    <property type="entry name" value="MACPF"/>
    <property type="match status" value="1"/>
</dbReference>
<keyword evidence="1" id="KW-0479">Metal-binding</keyword>
<dbReference type="CDD" id="cd00882">
    <property type="entry name" value="Ras_like_GTPase"/>
    <property type="match status" value="1"/>
</dbReference>
<dbReference type="PROSITE" id="PS50817">
    <property type="entry name" value="INTEIN_N_TER"/>
    <property type="match status" value="1"/>
</dbReference>
<dbReference type="PROSITE" id="PS51036">
    <property type="entry name" value="ZF_A20"/>
    <property type="match status" value="1"/>
</dbReference>
<dbReference type="InterPro" id="IPR003587">
    <property type="entry name" value="Hint_dom_N"/>
</dbReference>
<dbReference type="InterPro" id="IPR036844">
    <property type="entry name" value="Hint_dom_sf"/>
</dbReference>
<evidence type="ECO:0000256" key="3">
    <source>
        <dbReference type="ARBA" id="ARBA00022833"/>
    </source>
</evidence>